<name>A0AAU7BLM3_9PSED</name>
<organism evidence="1">
    <name type="scientific">Pseudomonas sp. 13.2</name>
    <dbReference type="NCBI Taxonomy" id="3144665"/>
    <lineage>
        <taxon>Bacteria</taxon>
        <taxon>Pseudomonadati</taxon>
        <taxon>Pseudomonadota</taxon>
        <taxon>Gammaproteobacteria</taxon>
        <taxon>Pseudomonadales</taxon>
        <taxon>Pseudomonadaceae</taxon>
        <taxon>Pseudomonas</taxon>
    </lineage>
</organism>
<evidence type="ECO:0000313" key="1">
    <source>
        <dbReference type="EMBL" id="XBG33378.1"/>
    </source>
</evidence>
<dbReference type="EMBL" id="CP157179">
    <property type="protein sequence ID" value="XBG33378.1"/>
    <property type="molecule type" value="Genomic_DNA"/>
</dbReference>
<sequence>MAELINSYLLTKAKILRVVENEQFKDFNHYLRVRAAQKLLKFYEKRMTSIEHMSDVDADILALMEISTGLLEENPTLTLEQTETLNELTTLHFGKPVVPFVFEEMTVAWNMDLQQLQEQWKQLNHNHSREKVLAKRMAMASRSEALTAEEQVVLNDLERNLGRDSQRLDQLDVSIREKRAYVYASEGFLQLLEKDEQQLIDDGQEYLADRSEEVGELISRCAQQDVKWVDLSDEEQALLIDFGNIFENDCQARTESFKEIEVSA</sequence>
<reference evidence="1" key="2">
    <citation type="submission" date="2024-05" db="EMBL/GenBank/DDBJ databases">
        <authorList>
            <person name="Mellies J."/>
            <person name="Newton I."/>
        </authorList>
    </citation>
    <scope>NUCLEOTIDE SEQUENCE</scope>
    <source>
        <strain evidence="1">13.2</strain>
    </source>
</reference>
<dbReference type="AlphaFoldDB" id="A0AAU7BLM3"/>
<reference evidence="1" key="1">
    <citation type="journal article" date="2019" name="Microbiol. Resour. Announc.">
        <title>Draft Genome Sequences of Five Environmental Bacterial Isolates That Degrade Polyethylene Terephthalate Plastic.</title>
        <authorList>
            <person name="Leon-Zayas R."/>
            <person name="Roberts C."/>
            <person name="Vague M."/>
            <person name="Mellies J.L."/>
        </authorList>
    </citation>
    <scope>NUCLEOTIDE SEQUENCE</scope>
    <source>
        <strain evidence="1">13.2</strain>
    </source>
</reference>
<gene>
    <name evidence="1" type="ORF">ABH853_11360</name>
</gene>
<accession>A0AAU7BLM3</accession>
<proteinExistence type="predicted"/>
<protein>
    <submittedName>
        <fullName evidence="1">Uncharacterized protein</fullName>
    </submittedName>
</protein>